<dbReference type="OrthoDB" id="10000687at2759"/>
<dbReference type="HOGENOM" id="CLU_752778_0_0_1"/>
<evidence type="ECO:0000313" key="4">
    <source>
        <dbReference type="EMBL" id="ENN72707.1"/>
    </source>
</evidence>
<dbReference type="PANTHER" id="PTHR19307">
    <property type="entry name" value="TUMOR PROTEIN D52"/>
    <property type="match status" value="1"/>
</dbReference>
<feature type="region of interest" description="Disordered" evidence="3">
    <location>
        <begin position="332"/>
        <end position="366"/>
    </location>
</feature>
<keyword evidence="2" id="KW-0175">Coiled coil</keyword>
<dbReference type="AlphaFoldDB" id="N6U2C4"/>
<evidence type="ECO:0000256" key="2">
    <source>
        <dbReference type="ARBA" id="ARBA00023054"/>
    </source>
</evidence>
<sequence length="366" mass="40929">MSQTGTGPPQGVEVADGSQHCPPNYTTYLRLCPLGPSIACQRINANAKCPEMTDEAESPSLDYIEDPYFNPHDSTSTPSLDTESDYLDEYDLLENELDIFDLRQLDFDEVTSTSTLPSDESLNVEAEFFNVKRANAIIRTFFKHKVKKQVRVRYSDLTKPYLAKLPKDHSFRKYLAISLSQSEEAMAADHVAPDLSHLTAEEKEQQEKIWREELVQIEDEIVTLRTVLAAKMRRSAELKKNLGITFLKEVSDDINQGIKNVKESNVYQSVETKVEQVAKAVTEAPIYQKTSSVIGGLTSNITNKLGQMRHSESFRSIEEKVGSAYENVKGKVISRSGSQQSINEEGRSRSGSVVTSPTIPEEKPVA</sequence>
<accession>N6U2C4</accession>
<organism evidence="4">
    <name type="scientific">Dendroctonus ponderosae</name>
    <name type="common">Mountain pine beetle</name>
    <dbReference type="NCBI Taxonomy" id="77166"/>
    <lineage>
        <taxon>Eukaryota</taxon>
        <taxon>Metazoa</taxon>
        <taxon>Ecdysozoa</taxon>
        <taxon>Arthropoda</taxon>
        <taxon>Hexapoda</taxon>
        <taxon>Insecta</taxon>
        <taxon>Pterygota</taxon>
        <taxon>Neoptera</taxon>
        <taxon>Endopterygota</taxon>
        <taxon>Coleoptera</taxon>
        <taxon>Polyphaga</taxon>
        <taxon>Cucujiformia</taxon>
        <taxon>Curculionidae</taxon>
        <taxon>Scolytinae</taxon>
        <taxon>Dendroctonus</taxon>
    </lineage>
</organism>
<dbReference type="PANTHER" id="PTHR19307:SF14">
    <property type="entry name" value="TUMOR PROTEIN D52"/>
    <property type="match status" value="1"/>
</dbReference>
<dbReference type="OMA" id="ALDWYGD"/>
<feature type="compositionally biased region" description="Polar residues" evidence="3">
    <location>
        <begin position="335"/>
        <end position="358"/>
    </location>
</feature>
<gene>
    <name evidence="4" type="ORF">YQE_10645</name>
</gene>
<dbReference type="EMBL" id="KB741212">
    <property type="protein sequence ID" value="ENN72707.1"/>
    <property type="molecule type" value="Genomic_DNA"/>
</dbReference>
<reference evidence="4" key="1">
    <citation type="journal article" date="2013" name="Genome Biol.">
        <title>Draft genome of the mountain pine beetle, Dendroctonus ponderosae Hopkins, a major forest pest.</title>
        <authorList>
            <person name="Keeling C.I."/>
            <person name="Yuen M.M."/>
            <person name="Liao N.Y."/>
            <person name="Docking T.R."/>
            <person name="Chan S.K."/>
            <person name="Taylor G.A."/>
            <person name="Palmquist D.L."/>
            <person name="Jackman S.D."/>
            <person name="Nguyen A."/>
            <person name="Li M."/>
            <person name="Henderson H."/>
            <person name="Janes J.K."/>
            <person name="Zhao Y."/>
            <person name="Pandoh P."/>
            <person name="Moore R."/>
            <person name="Sperling F.A."/>
            <person name="Huber D.P."/>
            <person name="Birol I."/>
            <person name="Jones S.J."/>
            <person name="Bohlmann J."/>
        </authorList>
    </citation>
    <scope>NUCLEOTIDE SEQUENCE</scope>
</reference>
<protein>
    <submittedName>
        <fullName evidence="4">Uncharacterized protein</fullName>
    </submittedName>
</protein>
<evidence type="ECO:0000256" key="3">
    <source>
        <dbReference type="SAM" id="MobiDB-lite"/>
    </source>
</evidence>
<feature type="non-terminal residue" evidence="4">
    <location>
        <position position="1"/>
    </location>
</feature>
<dbReference type="Pfam" id="PF04201">
    <property type="entry name" value="TPD52"/>
    <property type="match status" value="1"/>
</dbReference>
<dbReference type="InterPro" id="IPR007327">
    <property type="entry name" value="TPD52"/>
</dbReference>
<comment type="similarity">
    <text evidence="1">Belongs to the TPD52 family.</text>
</comment>
<dbReference type="GO" id="GO:0005737">
    <property type="term" value="C:cytoplasm"/>
    <property type="evidence" value="ECO:0007669"/>
    <property type="project" value="TreeGrafter"/>
</dbReference>
<proteinExistence type="inferred from homology"/>
<name>N6U2C4_DENPD</name>
<evidence type="ECO:0000256" key="1">
    <source>
        <dbReference type="ARBA" id="ARBA00005702"/>
    </source>
</evidence>